<dbReference type="Proteomes" id="UP000249135">
    <property type="component" value="Unassembled WGS sequence"/>
</dbReference>
<comment type="caution">
    <text evidence="3">The sequence shown here is derived from an EMBL/GenBank/DDBJ whole genome shotgun (WGS) entry which is preliminary data.</text>
</comment>
<feature type="domain" description="Alpha/beta hydrolase fold-3" evidence="2">
    <location>
        <begin position="76"/>
        <end position="192"/>
    </location>
</feature>
<evidence type="ECO:0000313" key="3">
    <source>
        <dbReference type="EMBL" id="PZQ67278.1"/>
    </source>
</evidence>
<dbReference type="PANTHER" id="PTHR48081:SF33">
    <property type="entry name" value="KYNURENINE FORMAMIDASE"/>
    <property type="match status" value="1"/>
</dbReference>
<accession>A0A2W5PRA8</accession>
<reference evidence="3 4" key="1">
    <citation type="submission" date="2017-08" db="EMBL/GenBank/DDBJ databases">
        <title>Infants hospitalized years apart are colonized by the same room-sourced microbial strains.</title>
        <authorList>
            <person name="Brooks B."/>
            <person name="Olm M.R."/>
            <person name="Firek B.A."/>
            <person name="Baker R."/>
            <person name="Thomas B.C."/>
            <person name="Morowitz M.J."/>
            <person name="Banfield J.F."/>
        </authorList>
    </citation>
    <scope>NUCLEOTIDE SEQUENCE [LARGE SCALE GENOMIC DNA]</scope>
    <source>
        <strain evidence="3">S2_005_003_R2_41</strain>
    </source>
</reference>
<dbReference type="InterPro" id="IPR029058">
    <property type="entry name" value="AB_hydrolase_fold"/>
</dbReference>
<dbReference type="AlphaFoldDB" id="A0A2W5PRA8"/>
<evidence type="ECO:0000259" key="2">
    <source>
        <dbReference type="Pfam" id="PF07859"/>
    </source>
</evidence>
<keyword evidence="1" id="KW-0378">Hydrolase</keyword>
<dbReference type="Pfam" id="PF07859">
    <property type="entry name" value="Abhydrolase_3"/>
    <property type="match status" value="1"/>
</dbReference>
<dbReference type="InterPro" id="IPR013094">
    <property type="entry name" value="AB_hydrolase_3"/>
</dbReference>
<dbReference type="InterPro" id="IPR050300">
    <property type="entry name" value="GDXG_lipolytic_enzyme"/>
</dbReference>
<dbReference type="PANTHER" id="PTHR48081">
    <property type="entry name" value="AB HYDROLASE SUPERFAMILY PROTEIN C4A8.06C"/>
    <property type="match status" value="1"/>
</dbReference>
<gene>
    <name evidence="3" type="ORF">DI563_21755</name>
</gene>
<dbReference type="Gene3D" id="3.40.50.1820">
    <property type="entry name" value="alpha/beta hydrolase"/>
    <property type="match status" value="1"/>
</dbReference>
<dbReference type="SUPFAM" id="SSF53474">
    <property type="entry name" value="alpha/beta-Hydrolases"/>
    <property type="match status" value="1"/>
</dbReference>
<name>A0A2W5PRA8_VARPD</name>
<dbReference type="GO" id="GO:0016787">
    <property type="term" value="F:hydrolase activity"/>
    <property type="evidence" value="ECO:0007669"/>
    <property type="project" value="UniProtKB-KW"/>
</dbReference>
<organism evidence="3 4">
    <name type="scientific">Variovorax paradoxus</name>
    <dbReference type="NCBI Taxonomy" id="34073"/>
    <lineage>
        <taxon>Bacteria</taxon>
        <taxon>Pseudomonadati</taxon>
        <taxon>Pseudomonadota</taxon>
        <taxon>Betaproteobacteria</taxon>
        <taxon>Burkholderiales</taxon>
        <taxon>Comamonadaceae</taxon>
        <taxon>Variovorax</taxon>
    </lineage>
</organism>
<proteinExistence type="predicted"/>
<sequence length="291" mass="31455">MPLPLPHGFESLQAIDEAYNPRLRVSDVDAAAQRQAQRSAQAQRELPYRAGVPYGPTLAETVNIVPARRSGAPVFFFIHGGYWRANAAGDFAQVAFGAHAMDFTTVLVDYALCPGVTLDEIVRQVRAAAAWVLRNIGEHGGDPRRVVIGGHSAGGHLGAMLLNTPWQAQYGLPDDPFAGAVLVSGLYDIAPLRYSYLQPAIQLDDGIVLRNTPLSFVRPCRTPVVLTWGEREQPAFEQQSTRMLEAWHAAGNTGELMPQPGADHLSAIHGFEDAASPLCAAMRRMVEAAAP</sequence>
<evidence type="ECO:0000256" key="1">
    <source>
        <dbReference type="ARBA" id="ARBA00022801"/>
    </source>
</evidence>
<dbReference type="EMBL" id="QFPP01000360">
    <property type="protein sequence ID" value="PZQ67278.1"/>
    <property type="molecule type" value="Genomic_DNA"/>
</dbReference>
<evidence type="ECO:0000313" key="4">
    <source>
        <dbReference type="Proteomes" id="UP000249135"/>
    </source>
</evidence>
<protein>
    <submittedName>
        <fullName evidence="3">Esterase</fullName>
    </submittedName>
</protein>